<proteinExistence type="predicted"/>
<name>A0A4Q7N1S0_9BACT</name>
<accession>A0A4Q7N1S0</accession>
<protein>
    <submittedName>
        <fullName evidence="1">Uncharacterized protein</fullName>
    </submittedName>
</protein>
<sequence>MVTTDVAQLSRECDAWRETLRSNKASVSELDTRLQEMAGKQSTEEVLIEIDHYHNQFYIQKLNIHDLKHAIRSHQQQIDAEMKLHHGQVNDDTINDHERLYDNFQQLEHTLKDLKDDFAVFIDRNR</sequence>
<comment type="caution">
    <text evidence="1">The sequence shown here is derived from an EMBL/GenBank/DDBJ whole genome shotgun (WGS) entry which is preliminary data.</text>
</comment>
<gene>
    <name evidence="1" type="ORF">EV199_1446</name>
</gene>
<dbReference type="OrthoDB" id="672271at2"/>
<dbReference type="AlphaFoldDB" id="A0A4Q7N1S0"/>
<dbReference type="Proteomes" id="UP000293874">
    <property type="component" value="Unassembled WGS sequence"/>
</dbReference>
<dbReference type="RefSeq" id="WP_130539936.1">
    <property type="nucleotide sequence ID" value="NZ_CP042431.1"/>
</dbReference>
<evidence type="ECO:0000313" key="1">
    <source>
        <dbReference type="EMBL" id="RZS75577.1"/>
    </source>
</evidence>
<keyword evidence="2" id="KW-1185">Reference proteome</keyword>
<dbReference type="EMBL" id="SGXA01000001">
    <property type="protein sequence ID" value="RZS75577.1"/>
    <property type="molecule type" value="Genomic_DNA"/>
</dbReference>
<evidence type="ECO:0000313" key="2">
    <source>
        <dbReference type="Proteomes" id="UP000293874"/>
    </source>
</evidence>
<reference evidence="1 2" key="1">
    <citation type="submission" date="2019-02" db="EMBL/GenBank/DDBJ databases">
        <title>Genomic Encyclopedia of Type Strains, Phase IV (KMG-IV): sequencing the most valuable type-strain genomes for metagenomic binning, comparative biology and taxonomic classification.</title>
        <authorList>
            <person name="Goeker M."/>
        </authorList>
    </citation>
    <scope>NUCLEOTIDE SEQUENCE [LARGE SCALE GENOMIC DNA]</scope>
    <source>
        <strain evidence="1 2">DSM 18116</strain>
    </source>
</reference>
<organism evidence="1 2">
    <name type="scientific">Pseudobacter ginsenosidimutans</name>
    <dbReference type="NCBI Taxonomy" id="661488"/>
    <lineage>
        <taxon>Bacteria</taxon>
        <taxon>Pseudomonadati</taxon>
        <taxon>Bacteroidota</taxon>
        <taxon>Chitinophagia</taxon>
        <taxon>Chitinophagales</taxon>
        <taxon>Chitinophagaceae</taxon>
        <taxon>Pseudobacter</taxon>
    </lineage>
</organism>